<accession>A0A7N4UZI6</accession>
<evidence type="ECO:0000313" key="2">
    <source>
        <dbReference type="Proteomes" id="UP000007648"/>
    </source>
</evidence>
<reference evidence="1" key="2">
    <citation type="submission" date="2025-08" db="UniProtKB">
        <authorList>
            <consortium name="Ensembl"/>
        </authorList>
    </citation>
    <scope>IDENTIFICATION</scope>
</reference>
<organism evidence="1 2">
    <name type="scientific">Sarcophilus harrisii</name>
    <name type="common">Tasmanian devil</name>
    <name type="synonym">Sarcophilus laniarius</name>
    <dbReference type="NCBI Taxonomy" id="9305"/>
    <lineage>
        <taxon>Eukaryota</taxon>
        <taxon>Metazoa</taxon>
        <taxon>Chordata</taxon>
        <taxon>Craniata</taxon>
        <taxon>Vertebrata</taxon>
        <taxon>Euteleostomi</taxon>
        <taxon>Mammalia</taxon>
        <taxon>Metatheria</taxon>
        <taxon>Dasyuromorphia</taxon>
        <taxon>Dasyuridae</taxon>
        <taxon>Sarcophilus</taxon>
    </lineage>
</organism>
<proteinExistence type="predicted"/>
<evidence type="ECO:0000313" key="1">
    <source>
        <dbReference type="Ensembl" id="ENSSHAP00000027767.1"/>
    </source>
</evidence>
<dbReference type="Proteomes" id="UP000007648">
    <property type="component" value="Unassembled WGS sequence"/>
</dbReference>
<name>A0A7N4UZI6_SARHA</name>
<keyword evidence="2" id="KW-1185">Reference proteome</keyword>
<reference evidence="1" key="3">
    <citation type="submission" date="2025-09" db="UniProtKB">
        <authorList>
            <consortium name="Ensembl"/>
        </authorList>
    </citation>
    <scope>IDENTIFICATION</scope>
</reference>
<dbReference type="Ensembl" id="ENSSHAT00000045129.1">
    <property type="protein sequence ID" value="ENSSHAP00000027767.1"/>
    <property type="gene ID" value="ENSSHAG00000026146.1"/>
</dbReference>
<protein>
    <submittedName>
        <fullName evidence="1">Uncharacterized protein</fullName>
    </submittedName>
</protein>
<reference evidence="1 2" key="1">
    <citation type="journal article" date="2011" name="Proc. Natl. Acad. Sci. U.S.A.">
        <title>Genetic diversity and population structure of the endangered marsupial Sarcophilus harrisii (Tasmanian devil).</title>
        <authorList>
            <person name="Miller W."/>
            <person name="Hayes V.M."/>
            <person name="Ratan A."/>
            <person name="Petersen D.C."/>
            <person name="Wittekindt N.E."/>
            <person name="Miller J."/>
            <person name="Walenz B."/>
            <person name="Knight J."/>
            <person name="Qi J."/>
            <person name="Zhao F."/>
            <person name="Wang Q."/>
            <person name="Bedoya-Reina O.C."/>
            <person name="Katiyar N."/>
            <person name="Tomsho L.P."/>
            <person name="Kasson L.M."/>
            <person name="Hardie R.A."/>
            <person name="Woodbridge P."/>
            <person name="Tindall E.A."/>
            <person name="Bertelsen M.F."/>
            <person name="Dixon D."/>
            <person name="Pyecroft S."/>
            <person name="Helgen K.M."/>
            <person name="Lesk A.M."/>
            <person name="Pringle T.H."/>
            <person name="Patterson N."/>
            <person name="Zhang Y."/>
            <person name="Kreiss A."/>
            <person name="Woods G.M."/>
            <person name="Jones M.E."/>
            <person name="Schuster S.C."/>
        </authorList>
    </citation>
    <scope>NUCLEOTIDE SEQUENCE [LARGE SCALE GENOMIC DNA]</scope>
</reference>
<dbReference type="InParanoid" id="A0A7N4UZI6"/>
<sequence>MRLAGNNFYWDLTDCMELLKTFKSLGFVLLSIFNKGQIMPFAIKSQRMPHIPVRHNKQVSSQPDGLTLPLLFAGPLKHKCPHQRPHKALTDILLVWYKKAQYGTNI</sequence>
<dbReference type="InterPro" id="IPR010876">
    <property type="entry name" value="C1orf43"/>
</dbReference>
<dbReference type="AlphaFoldDB" id="A0A7N4UZI6"/>
<dbReference type="Pfam" id="PF07406">
    <property type="entry name" value="NICE-3"/>
    <property type="match status" value="1"/>
</dbReference>